<dbReference type="EMBL" id="MHMA01000018">
    <property type="protein sequence ID" value="OGZ20291.1"/>
    <property type="molecule type" value="Genomic_DNA"/>
</dbReference>
<organism evidence="1 2">
    <name type="scientific">Candidatus Nealsonbacteria bacterium RIFCSPHIGHO2_01_FULL_43_31</name>
    <dbReference type="NCBI Taxonomy" id="1801665"/>
    <lineage>
        <taxon>Bacteria</taxon>
        <taxon>Candidatus Nealsoniibacteriota</taxon>
    </lineage>
</organism>
<evidence type="ECO:0000313" key="1">
    <source>
        <dbReference type="EMBL" id="OGZ20291.1"/>
    </source>
</evidence>
<evidence type="ECO:0008006" key="3">
    <source>
        <dbReference type="Google" id="ProtNLM"/>
    </source>
</evidence>
<proteinExistence type="predicted"/>
<gene>
    <name evidence="1" type="ORF">A2654_01860</name>
</gene>
<evidence type="ECO:0000313" key="2">
    <source>
        <dbReference type="Proteomes" id="UP000178721"/>
    </source>
</evidence>
<accession>A0A1G2E4U9</accession>
<dbReference type="AlphaFoldDB" id="A0A1G2E4U9"/>
<sequence>MKILPTITTITPGKWRDKIAEVKKFKLKEVAVFPTCLNREARKEFFSLLKETDVKRIPFVHLRSDISLEEIDYLVRVYKTEAFNIHTKREYPSLQDCGPYRKIIYIENTYEPFDEEEIKEFGGICLDFSHLENDRLFRRKVYEHNIKVIKKYPCGCNHIGPAKDFACLDRELGNIDNQRPHFLKKLSELDYLKRYPSSYFSPLTALELENSIEEQLEVKKYISALVKNKYEN</sequence>
<protein>
    <recommendedName>
        <fullName evidence="3">Methylenetetrahydrofolate reductase</fullName>
    </recommendedName>
</protein>
<comment type="caution">
    <text evidence="1">The sequence shown here is derived from an EMBL/GenBank/DDBJ whole genome shotgun (WGS) entry which is preliminary data.</text>
</comment>
<name>A0A1G2E4U9_9BACT</name>
<reference evidence="1 2" key="1">
    <citation type="journal article" date="2016" name="Nat. Commun.">
        <title>Thousands of microbial genomes shed light on interconnected biogeochemical processes in an aquifer system.</title>
        <authorList>
            <person name="Anantharaman K."/>
            <person name="Brown C.T."/>
            <person name="Hug L.A."/>
            <person name="Sharon I."/>
            <person name="Castelle C.J."/>
            <person name="Probst A.J."/>
            <person name="Thomas B.C."/>
            <person name="Singh A."/>
            <person name="Wilkins M.J."/>
            <person name="Karaoz U."/>
            <person name="Brodie E.L."/>
            <person name="Williams K.H."/>
            <person name="Hubbard S.S."/>
            <person name="Banfield J.F."/>
        </authorList>
    </citation>
    <scope>NUCLEOTIDE SEQUENCE [LARGE SCALE GENOMIC DNA]</scope>
</reference>
<dbReference type="Proteomes" id="UP000178721">
    <property type="component" value="Unassembled WGS sequence"/>
</dbReference>